<keyword evidence="1" id="KW-1133">Transmembrane helix</keyword>
<keyword evidence="1" id="KW-0472">Membrane</keyword>
<keyword evidence="1" id="KW-0812">Transmembrane</keyword>
<evidence type="ECO:0000313" key="2">
    <source>
        <dbReference type="EMBL" id="GEU62826.1"/>
    </source>
</evidence>
<name>A0A6L2LLW0_TANCI</name>
<protein>
    <recommendedName>
        <fullName evidence="3">Reverse transcriptase domain-containing protein</fullName>
    </recommendedName>
</protein>
<dbReference type="AlphaFoldDB" id="A0A6L2LLW0"/>
<comment type="caution">
    <text evidence="2">The sequence shown here is derived from an EMBL/GenBank/DDBJ whole genome shotgun (WGS) entry which is preliminary data.</text>
</comment>
<feature type="transmembrane region" description="Helical" evidence="1">
    <location>
        <begin position="20"/>
        <end position="38"/>
    </location>
</feature>
<reference evidence="2" key="1">
    <citation type="journal article" date="2019" name="Sci. Rep.">
        <title>Draft genome of Tanacetum cinerariifolium, the natural source of mosquito coil.</title>
        <authorList>
            <person name="Yamashiro T."/>
            <person name="Shiraishi A."/>
            <person name="Satake H."/>
            <person name="Nakayama K."/>
        </authorList>
    </citation>
    <scope>NUCLEOTIDE SEQUENCE</scope>
</reference>
<accession>A0A6L2LLW0</accession>
<organism evidence="2">
    <name type="scientific">Tanacetum cinerariifolium</name>
    <name type="common">Dalmatian daisy</name>
    <name type="synonym">Chrysanthemum cinerariifolium</name>
    <dbReference type="NCBI Taxonomy" id="118510"/>
    <lineage>
        <taxon>Eukaryota</taxon>
        <taxon>Viridiplantae</taxon>
        <taxon>Streptophyta</taxon>
        <taxon>Embryophyta</taxon>
        <taxon>Tracheophyta</taxon>
        <taxon>Spermatophyta</taxon>
        <taxon>Magnoliopsida</taxon>
        <taxon>eudicotyledons</taxon>
        <taxon>Gunneridae</taxon>
        <taxon>Pentapetalae</taxon>
        <taxon>asterids</taxon>
        <taxon>campanulids</taxon>
        <taxon>Asterales</taxon>
        <taxon>Asteraceae</taxon>
        <taxon>Asteroideae</taxon>
        <taxon>Anthemideae</taxon>
        <taxon>Anthemidinae</taxon>
        <taxon>Tanacetum</taxon>
    </lineage>
</organism>
<feature type="transmembrane region" description="Helical" evidence="1">
    <location>
        <begin position="50"/>
        <end position="69"/>
    </location>
</feature>
<dbReference type="EMBL" id="BKCJ010004740">
    <property type="protein sequence ID" value="GEU62826.1"/>
    <property type="molecule type" value="Genomic_DNA"/>
</dbReference>
<gene>
    <name evidence="2" type="ORF">Tci_034804</name>
</gene>
<proteinExistence type="predicted"/>
<evidence type="ECO:0000256" key="1">
    <source>
        <dbReference type="SAM" id="Phobius"/>
    </source>
</evidence>
<sequence>MVLVKDFATFMHQEMKIHPLLFLIRTLSMILHTFSPTLHNPSMRHTRASYVGTILTLVIIVHHGSRLAMCRNRATIKTLVIIVIHNNIFTVQTVGDLMKVFNESINPLNEIILLIPPSNAIIPVLPTFKDLEDSLIMGKEELNNIPKMESDEFIKSSVEDLVPIQSESKDTSEDDSERVLPLCDDFSPINISKGKPVTFSKSLFDSNDDFTSSDDESLFDEDILEDNVQIHLNPIFEFNDEYIFSGVNPLFNEVLENIENKD</sequence>
<evidence type="ECO:0008006" key="3">
    <source>
        <dbReference type="Google" id="ProtNLM"/>
    </source>
</evidence>